<reference evidence="8 9" key="1">
    <citation type="submission" date="2019-05" db="EMBL/GenBank/DDBJ databases">
        <title>Nakamurella sp. N5BH11, whole genome shotgun sequence.</title>
        <authorList>
            <person name="Tuo L."/>
        </authorList>
    </citation>
    <scope>NUCLEOTIDE SEQUENCE [LARGE SCALE GENOMIC DNA]</scope>
    <source>
        <strain evidence="8 9">N5BH11</strain>
    </source>
</reference>
<dbReference type="InterPro" id="IPR037185">
    <property type="entry name" value="EmrE-like"/>
</dbReference>
<dbReference type="EMBL" id="SZZH01000007">
    <property type="protein sequence ID" value="TKV56445.1"/>
    <property type="molecule type" value="Genomic_DNA"/>
</dbReference>
<dbReference type="SUPFAM" id="SSF103481">
    <property type="entry name" value="Multidrug resistance efflux transporter EmrE"/>
    <property type="match status" value="2"/>
</dbReference>
<feature type="transmembrane region" description="Helical" evidence="6">
    <location>
        <begin position="113"/>
        <end position="132"/>
    </location>
</feature>
<feature type="transmembrane region" description="Helical" evidence="6">
    <location>
        <begin position="61"/>
        <end position="81"/>
    </location>
</feature>
<comment type="similarity">
    <text evidence="2">Belongs to the EamA transporter family.</text>
</comment>
<feature type="transmembrane region" description="Helical" evidence="6">
    <location>
        <begin position="229"/>
        <end position="249"/>
    </location>
</feature>
<evidence type="ECO:0000256" key="1">
    <source>
        <dbReference type="ARBA" id="ARBA00004141"/>
    </source>
</evidence>
<protein>
    <submittedName>
        <fullName evidence="8">EamA family transporter</fullName>
    </submittedName>
</protein>
<dbReference type="AlphaFoldDB" id="A0A4V6CV85"/>
<organism evidence="8 9">
    <name type="scientific">Nakamurella flava</name>
    <dbReference type="NCBI Taxonomy" id="2576308"/>
    <lineage>
        <taxon>Bacteria</taxon>
        <taxon>Bacillati</taxon>
        <taxon>Actinomycetota</taxon>
        <taxon>Actinomycetes</taxon>
        <taxon>Nakamurellales</taxon>
        <taxon>Nakamurellaceae</taxon>
        <taxon>Nakamurella</taxon>
    </lineage>
</organism>
<evidence type="ECO:0000259" key="7">
    <source>
        <dbReference type="Pfam" id="PF00892"/>
    </source>
</evidence>
<dbReference type="GO" id="GO:0016020">
    <property type="term" value="C:membrane"/>
    <property type="evidence" value="ECO:0007669"/>
    <property type="project" value="UniProtKB-SubCell"/>
</dbReference>
<dbReference type="PANTHER" id="PTHR32322:SF2">
    <property type="entry name" value="EAMA DOMAIN-CONTAINING PROTEIN"/>
    <property type="match status" value="1"/>
</dbReference>
<keyword evidence="4 6" id="KW-1133">Transmembrane helix</keyword>
<evidence type="ECO:0000256" key="6">
    <source>
        <dbReference type="SAM" id="Phobius"/>
    </source>
</evidence>
<feature type="transmembrane region" description="Helical" evidence="6">
    <location>
        <begin position="138"/>
        <end position="157"/>
    </location>
</feature>
<evidence type="ECO:0000256" key="3">
    <source>
        <dbReference type="ARBA" id="ARBA00022692"/>
    </source>
</evidence>
<evidence type="ECO:0000256" key="5">
    <source>
        <dbReference type="ARBA" id="ARBA00023136"/>
    </source>
</evidence>
<evidence type="ECO:0000256" key="2">
    <source>
        <dbReference type="ARBA" id="ARBA00007362"/>
    </source>
</evidence>
<keyword evidence="3 6" id="KW-0812">Transmembrane</keyword>
<proteinExistence type="inferred from homology"/>
<sequence>MPVPLLFLASGISQYLGAALAVSLFTVVTAAGIAWWRIAASAVVLLAWRRPWRSRWTRTELLHSAVFGVVLATMNVSFYIAIDHLPLGTAVAIEFLGPVAVAAITGSGWRDRVAIVLAAGGVVLLSIVELGTGESGTVVGLIAIGISGLTWAGYILLGRRIAARRDGISSLAVGMTAGALFYLPLGVTVITPVVADLGRLAAVLGIAVLSSVVPYALEQVVLRRVTAARFAILLALLPVTAALVGAVVLTQVPTPAELAGIALVCTAIVLSADRPPPQDAASLPATS</sequence>
<evidence type="ECO:0000256" key="4">
    <source>
        <dbReference type="ARBA" id="ARBA00022989"/>
    </source>
</evidence>
<dbReference type="Pfam" id="PF00892">
    <property type="entry name" value="EamA"/>
    <property type="match status" value="1"/>
</dbReference>
<feature type="domain" description="EamA" evidence="7">
    <location>
        <begin position="140"/>
        <end position="271"/>
    </location>
</feature>
<feature type="transmembrane region" description="Helical" evidence="6">
    <location>
        <begin position="87"/>
        <end position="106"/>
    </location>
</feature>
<comment type="subcellular location">
    <subcellularLocation>
        <location evidence="1">Membrane</location>
        <topology evidence="1">Multi-pass membrane protein</topology>
    </subcellularLocation>
</comment>
<dbReference type="InterPro" id="IPR050638">
    <property type="entry name" value="AA-Vitamin_Transporters"/>
</dbReference>
<keyword evidence="9" id="KW-1185">Reference proteome</keyword>
<feature type="transmembrane region" description="Helical" evidence="6">
    <location>
        <begin position="197"/>
        <end position="217"/>
    </location>
</feature>
<comment type="caution">
    <text evidence="8">The sequence shown here is derived from an EMBL/GenBank/DDBJ whole genome shotgun (WGS) entry which is preliminary data.</text>
</comment>
<dbReference type="InterPro" id="IPR000620">
    <property type="entry name" value="EamA_dom"/>
</dbReference>
<feature type="transmembrane region" description="Helical" evidence="6">
    <location>
        <begin position="169"/>
        <end position="191"/>
    </location>
</feature>
<gene>
    <name evidence="8" type="ORF">FDO65_20240</name>
</gene>
<evidence type="ECO:0000313" key="8">
    <source>
        <dbReference type="EMBL" id="TKV56445.1"/>
    </source>
</evidence>
<evidence type="ECO:0000313" key="9">
    <source>
        <dbReference type="Proteomes" id="UP000306985"/>
    </source>
</evidence>
<accession>A0A4V6CV85</accession>
<dbReference type="Proteomes" id="UP000306985">
    <property type="component" value="Unassembled WGS sequence"/>
</dbReference>
<keyword evidence="5 6" id="KW-0472">Membrane</keyword>
<dbReference type="PANTHER" id="PTHR32322">
    <property type="entry name" value="INNER MEMBRANE TRANSPORTER"/>
    <property type="match status" value="1"/>
</dbReference>
<name>A0A4V6CV85_9ACTN</name>
<dbReference type="OrthoDB" id="9815120at2"/>